<reference evidence="1 2" key="1">
    <citation type="submission" date="2019-03" db="EMBL/GenBank/DDBJ databases">
        <title>Single cell metagenomics reveals metabolic interactions within the superorganism composed of flagellate Streblomastix strix and complex community of Bacteroidetes bacteria on its surface.</title>
        <authorList>
            <person name="Treitli S.C."/>
            <person name="Kolisko M."/>
            <person name="Husnik F."/>
            <person name="Keeling P."/>
            <person name="Hampl V."/>
        </authorList>
    </citation>
    <scope>NUCLEOTIDE SEQUENCE [LARGE SCALE GENOMIC DNA]</scope>
    <source>
        <strain evidence="1">ST1C</strain>
    </source>
</reference>
<comment type="caution">
    <text evidence="1">The sequence shown here is derived from an EMBL/GenBank/DDBJ whole genome shotgun (WGS) entry which is preliminary data.</text>
</comment>
<protein>
    <submittedName>
        <fullName evidence="1">Uncharacterized protein</fullName>
    </submittedName>
</protein>
<accession>A0A5J4TRB1</accession>
<organism evidence="1 2">
    <name type="scientific">Streblomastix strix</name>
    <dbReference type="NCBI Taxonomy" id="222440"/>
    <lineage>
        <taxon>Eukaryota</taxon>
        <taxon>Metamonada</taxon>
        <taxon>Preaxostyla</taxon>
        <taxon>Oxymonadida</taxon>
        <taxon>Streblomastigidae</taxon>
        <taxon>Streblomastix</taxon>
    </lineage>
</organism>
<dbReference type="Proteomes" id="UP000324800">
    <property type="component" value="Unassembled WGS sequence"/>
</dbReference>
<proteinExistence type="predicted"/>
<feature type="non-terminal residue" evidence="1">
    <location>
        <position position="40"/>
    </location>
</feature>
<gene>
    <name evidence="1" type="ORF">EZS28_043397</name>
</gene>
<sequence length="40" mass="5004">MLRRLLSERQYFEPISENIIESVRQEQLEEEQQLDKRIKK</sequence>
<name>A0A5J4TRB1_9EUKA</name>
<dbReference type="EMBL" id="SNRW01026058">
    <property type="protein sequence ID" value="KAA6361076.1"/>
    <property type="molecule type" value="Genomic_DNA"/>
</dbReference>
<evidence type="ECO:0000313" key="2">
    <source>
        <dbReference type="Proteomes" id="UP000324800"/>
    </source>
</evidence>
<dbReference type="AlphaFoldDB" id="A0A5J4TRB1"/>
<evidence type="ECO:0000313" key="1">
    <source>
        <dbReference type="EMBL" id="KAA6361076.1"/>
    </source>
</evidence>